<dbReference type="EMBL" id="JAELXT010000006">
    <property type="protein sequence ID" value="MBJ6125479.1"/>
    <property type="molecule type" value="Genomic_DNA"/>
</dbReference>
<reference evidence="3" key="1">
    <citation type="submission" date="2020-12" db="EMBL/GenBank/DDBJ databases">
        <title>Hymenobacter sp.</title>
        <authorList>
            <person name="Kim M.K."/>
        </authorList>
    </citation>
    <scope>NUCLEOTIDE SEQUENCE [LARGE SCALE GENOMIC DNA]</scope>
    <source>
        <strain evidence="3">BT325</strain>
    </source>
</reference>
<name>A0ABS0XZP3_9HYPH</name>
<evidence type="ECO:0000256" key="1">
    <source>
        <dbReference type="SAM" id="SignalP"/>
    </source>
</evidence>
<feature type="signal peptide" evidence="1">
    <location>
        <begin position="1"/>
        <end position="21"/>
    </location>
</feature>
<feature type="chain" id="PRO_5046384519" description="PsiF repeat-containing protein" evidence="1">
    <location>
        <begin position="22"/>
        <end position="84"/>
    </location>
</feature>
<keyword evidence="1" id="KW-0732">Signal</keyword>
<evidence type="ECO:0000313" key="2">
    <source>
        <dbReference type="EMBL" id="MBJ6125479.1"/>
    </source>
</evidence>
<comment type="caution">
    <text evidence="2">The sequence shown here is derived from an EMBL/GenBank/DDBJ whole genome shotgun (WGS) entry which is preliminary data.</text>
</comment>
<protein>
    <recommendedName>
        <fullName evidence="4">PsiF repeat-containing protein</fullName>
    </recommendedName>
</protein>
<evidence type="ECO:0008006" key="4">
    <source>
        <dbReference type="Google" id="ProtNLM"/>
    </source>
</evidence>
<evidence type="ECO:0000313" key="3">
    <source>
        <dbReference type="Proteomes" id="UP000620670"/>
    </source>
</evidence>
<gene>
    <name evidence="2" type="ORF">JAO75_08645</name>
</gene>
<organism evidence="2 3">
    <name type="scientific">Microvirga splendida</name>
    <dbReference type="NCBI Taxonomy" id="2795727"/>
    <lineage>
        <taxon>Bacteria</taxon>
        <taxon>Pseudomonadati</taxon>
        <taxon>Pseudomonadota</taxon>
        <taxon>Alphaproteobacteria</taxon>
        <taxon>Hyphomicrobiales</taxon>
        <taxon>Methylobacteriaceae</taxon>
        <taxon>Microvirga</taxon>
    </lineage>
</organism>
<proteinExistence type="predicted"/>
<sequence>MRALPIAVIALLALPSLEAFAQERRKQRSPERQAQREICQQEARRTYKVKSRTAVNSPEVKAGMKSARKAYIRDCMQRTKAAGG</sequence>
<dbReference type="RefSeq" id="WP_199048340.1">
    <property type="nucleotide sequence ID" value="NZ_JAELXT010000006.1"/>
</dbReference>
<keyword evidence="3" id="KW-1185">Reference proteome</keyword>
<accession>A0ABS0XZP3</accession>
<dbReference type="Proteomes" id="UP000620670">
    <property type="component" value="Unassembled WGS sequence"/>
</dbReference>